<evidence type="ECO:0000256" key="1">
    <source>
        <dbReference type="SAM" id="MobiDB-lite"/>
    </source>
</evidence>
<reference evidence="2" key="1">
    <citation type="journal article" date="2022" name="Int. J. Mol. Sci.">
        <title>Draft Genome of Tanacetum Coccineum: Genomic Comparison of Closely Related Tanacetum-Family Plants.</title>
        <authorList>
            <person name="Yamashiro T."/>
            <person name="Shiraishi A."/>
            <person name="Nakayama K."/>
            <person name="Satake H."/>
        </authorList>
    </citation>
    <scope>NUCLEOTIDE SEQUENCE</scope>
</reference>
<organism evidence="2 3">
    <name type="scientific">Tanacetum coccineum</name>
    <dbReference type="NCBI Taxonomy" id="301880"/>
    <lineage>
        <taxon>Eukaryota</taxon>
        <taxon>Viridiplantae</taxon>
        <taxon>Streptophyta</taxon>
        <taxon>Embryophyta</taxon>
        <taxon>Tracheophyta</taxon>
        <taxon>Spermatophyta</taxon>
        <taxon>Magnoliopsida</taxon>
        <taxon>eudicotyledons</taxon>
        <taxon>Gunneridae</taxon>
        <taxon>Pentapetalae</taxon>
        <taxon>asterids</taxon>
        <taxon>campanulids</taxon>
        <taxon>Asterales</taxon>
        <taxon>Asteraceae</taxon>
        <taxon>Asteroideae</taxon>
        <taxon>Anthemideae</taxon>
        <taxon>Anthemidinae</taxon>
        <taxon>Tanacetum</taxon>
    </lineage>
</organism>
<evidence type="ECO:0000313" key="3">
    <source>
        <dbReference type="Proteomes" id="UP001151760"/>
    </source>
</evidence>
<reference evidence="2" key="2">
    <citation type="submission" date="2022-01" db="EMBL/GenBank/DDBJ databases">
        <authorList>
            <person name="Yamashiro T."/>
            <person name="Shiraishi A."/>
            <person name="Satake H."/>
            <person name="Nakayama K."/>
        </authorList>
    </citation>
    <scope>NUCLEOTIDE SEQUENCE</scope>
</reference>
<sequence length="157" mass="17986">MPLPCMYKTLSIIDAHMHEEHFEKMKTSSQNRRDLPRDILLDRIEVLMYDTKGVKVIMGIMQTKTEVTLEQPQQGVSDEVLSDASSIHSDDGNPTSANIKQALRLIVTHRFTLIVLSALRHFGKENKQVRSVLTEPEVHVKIEMEIFRSSRVKFITA</sequence>
<protein>
    <submittedName>
        <fullName evidence="2">Uncharacterized protein</fullName>
    </submittedName>
</protein>
<comment type="caution">
    <text evidence="2">The sequence shown here is derived from an EMBL/GenBank/DDBJ whole genome shotgun (WGS) entry which is preliminary data.</text>
</comment>
<accession>A0ABQ4XN28</accession>
<dbReference type="EMBL" id="BQNB010009671">
    <property type="protein sequence ID" value="GJS66752.1"/>
    <property type="molecule type" value="Genomic_DNA"/>
</dbReference>
<proteinExistence type="predicted"/>
<keyword evidence="3" id="KW-1185">Reference proteome</keyword>
<feature type="compositionally biased region" description="Polar residues" evidence="1">
    <location>
        <begin position="83"/>
        <end position="95"/>
    </location>
</feature>
<gene>
    <name evidence="2" type="ORF">Tco_0681316</name>
</gene>
<name>A0ABQ4XN28_9ASTR</name>
<feature type="region of interest" description="Disordered" evidence="1">
    <location>
        <begin position="69"/>
        <end position="95"/>
    </location>
</feature>
<dbReference type="Proteomes" id="UP001151760">
    <property type="component" value="Unassembled WGS sequence"/>
</dbReference>
<evidence type="ECO:0000313" key="2">
    <source>
        <dbReference type="EMBL" id="GJS66752.1"/>
    </source>
</evidence>